<evidence type="ECO:0000313" key="3">
    <source>
        <dbReference type="EMBL" id="MBA2935381.1"/>
    </source>
</evidence>
<sequence length="210" mass="21478">MRLKPVLAIAGLVAAAGVTAAVAADRNDAHVMPVHVLNVRMADGSVQQIRYVGDVAPRVVAVPVAQVDPMLAAFGPGSPFAMMDRISAQIDAQMDGMMRQAAAMQSMTPEQLQQAATRSGGQAGTTSFTMISTSGANGQVCSQSVRTVSMGEGKAPQVIRTASDGCNSAVSKPEGLTPTARPAARAAPQPTPAVLPAAKPAPAHIDRNTI</sequence>
<evidence type="ECO:0000313" key="4">
    <source>
        <dbReference type="Proteomes" id="UP000570166"/>
    </source>
</evidence>
<keyword evidence="4" id="KW-1185">Reference proteome</keyword>
<gene>
    <name evidence="3" type="ORF">HZF05_14940</name>
</gene>
<keyword evidence="2" id="KW-0732">Signal</keyword>
<proteinExistence type="predicted"/>
<feature type="chain" id="PRO_5032653086" evidence="2">
    <location>
        <begin position="24"/>
        <end position="210"/>
    </location>
</feature>
<dbReference type="EMBL" id="JACEIB010000025">
    <property type="protein sequence ID" value="MBA2935381.1"/>
    <property type="molecule type" value="Genomic_DNA"/>
</dbReference>
<name>A0A838L7U0_9SPHN</name>
<organism evidence="3 4">
    <name type="scientific">Sphingomonas chungangi</name>
    <dbReference type="NCBI Taxonomy" id="2683589"/>
    <lineage>
        <taxon>Bacteria</taxon>
        <taxon>Pseudomonadati</taxon>
        <taxon>Pseudomonadota</taxon>
        <taxon>Alphaproteobacteria</taxon>
        <taxon>Sphingomonadales</taxon>
        <taxon>Sphingomonadaceae</taxon>
        <taxon>Sphingomonas</taxon>
    </lineage>
</organism>
<protein>
    <submittedName>
        <fullName evidence="3">Uncharacterized protein</fullName>
    </submittedName>
</protein>
<reference evidence="3 4" key="1">
    <citation type="submission" date="2020-07" db="EMBL/GenBank/DDBJ databases">
        <authorList>
            <person name="Sun Q."/>
        </authorList>
    </citation>
    <scope>NUCLEOTIDE SEQUENCE [LARGE SCALE GENOMIC DNA]</scope>
    <source>
        <strain evidence="3 4">CGMCC 1.13654</strain>
    </source>
</reference>
<feature type="region of interest" description="Disordered" evidence="1">
    <location>
        <begin position="163"/>
        <end position="210"/>
    </location>
</feature>
<dbReference type="Proteomes" id="UP000570166">
    <property type="component" value="Unassembled WGS sequence"/>
</dbReference>
<accession>A0A838L7U0</accession>
<dbReference type="AlphaFoldDB" id="A0A838L7U0"/>
<evidence type="ECO:0000256" key="2">
    <source>
        <dbReference type="SAM" id="SignalP"/>
    </source>
</evidence>
<feature type="compositionally biased region" description="Low complexity" evidence="1">
    <location>
        <begin position="177"/>
        <end position="203"/>
    </location>
</feature>
<feature type="signal peptide" evidence="2">
    <location>
        <begin position="1"/>
        <end position="23"/>
    </location>
</feature>
<comment type="caution">
    <text evidence="3">The sequence shown here is derived from an EMBL/GenBank/DDBJ whole genome shotgun (WGS) entry which is preliminary data.</text>
</comment>
<dbReference type="RefSeq" id="WP_160365368.1">
    <property type="nucleotide sequence ID" value="NZ_JACEIB010000025.1"/>
</dbReference>
<evidence type="ECO:0000256" key="1">
    <source>
        <dbReference type="SAM" id="MobiDB-lite"/>
    </source>
</evidence>